<evidence type="ECO:0000256" key="5">
    <source>
        <dbReference type="ARBA" id="ARBA00022737"/>
    </source>
</evidence>
<dbReference type="EMBL" id="NEVH01011228">
    <property type="protein sequence ID" value="PNF31618.1"/>
    <property type="molecule type" value="Genomic_DNA"/>
</dbReference>
<sequence length="496" mass="54416">MVSVMHPFMDVECSRSYIDELYSPEVDKCLEAIVCLKNSVIGSNRQKGHVITQGVVPRLLQLVGDNMMPIQLKAEATVTLGSLAKGTEDHIKALVDMGVVPVLIAGLGSDEVKLIEACLRCLRTIFEFSCAPVGLICQDENLPLRLLSLIPHSVSNQVCVATILAAGCKTAENQNLLCRQEAVPALAALLCSPHYKVQMPSLRCLANMCFQNQKVSAIVATSSFGGKSVPDLLVGLMARDKPSEMQMGAARCITYMHRAGAVSAEDPKILYRTLPCLVRLCKKDRPCEERVTAAETLAYLTEVDTELQRLASISNHLVPTLAELLHYQPEPSHTQAVQLTPSQTAQRLEQEVKTAQDMKQAAFRAFASLGANDEDIRKKIIETDNLMDHIVSGLQDPSQRVRLAAVRCLHSLSRSVQQLRTTFQDHSVWRPLMQLLQGASDDILTVASSTLCNLLLEFSPSKEPILESGAVDLLCGLTRRQDPALRLNGIWALMVM</sequence>
<name>A0A2J7QSQ9_9NEOP</name>
<dbReference type="Pfam" id="PF00514">
    <property type="entry name" value="Arm"/>
    <property type="match status" value="1"/>
</dbReference>
<dbReference type="FunFam" id="1.25.10.10:FF:000070">
    <property type="entry name" value="armadillo repeat-containing protein 8 isoform X1"/>
    <property type="match status" value="1"/>
</dbReference>
<dbReference type="InterPro" id="IPR038739">
    <property type="entry name" value="ARMC8/Vid28"/>
</dbReference>
<keyword evidence="6" id="KW-0539">Nucleus</keyword>
<comment type="subcellular location">
    <subcellularLocation>
        <location evidence="2">Cytoplasm</location>
    </subcellularLocation>
    <subcellularLocation>
        <location evidence="1">Nucleus</location>
    </subcellularLocation>
</comment>
<dbReference type="InterPro" id="IPR021133">
    <property type="entry name" value="HEAT_type_2"/>
</dbReference>
<dbReference type="GO" id="GO:0005737">
    <property type="term" value="C:cytoplasm"/>
    <property type="evidence" value="ECO:0007669"/>
    <property type="project" value="UniProtKB-SubCell"/>
</dbReference>
<evidence type="ECO:0000256" key="1">
    <source>
        <dbReference type="ARBA" id="ARBA00004123"/>
    </source>
</evidence>
<reference evidence="8 9" key="1">
    <citation type="submission" date="2017-12" db="EMBL/GenBank/DDBJ databases">
        <title>Hemimetabolous genomes reveal molecular basis of termite eusociality.</title>
        <authorList>
            <person name="Harrison M.C."/>
            <person name="Jongepier E."/>
            <person name="Robertson H.M."/>
            <person name="Arning N."/>
            <person name="Bitard-Feildel T."/>
            <person name="Chao H."/>
            <person name="Childers C.P."/>
            <person name="Dinh H."/>
            <person name="Doddapaneni H."/>
            <person name="Dugan S."/>
            <person name="Gowin J."/>
            <person name="Greiner C."/>
            <person name="Han Y."/>
            <person name="Hu H."/>
            <person name="Hughes D.S.T."/>
            <person name="Huylmans A.-K."/>
            <person name="Kemena C."/>
            <person name="Kremer L.P.M."/>
            <person name="Lee S.L."/>
            <person name="Lopez-Ezquerra A."/>
            <person name="Mallet L."/>
            <person name="Monroy-Kuhn J.M."/>
            <person name="Moser A."/>
            <person name="Murali S.C."/>
            <person name="Muzny D.M."/>
            <person name="Otani S."/>
            <person name="Piulachs M.-D."/>
            <person name="Poelchau M."/>
            <person name="Qu J."/>
            <person name="Schaub F."/>
            <person name="Wada-Katsumata A."/>
            <person name="Worley K.C."/>
            <person name="Xie Q."/>
            <person name="Ylla G."/>
            <person name="Poulsen M."/>
            <person name="Gibbs R.A."/>
            <person name="Schal C."/>
            <person name="Richards S."/>
            <person name="Belles X."/>
            <person name="Korb J."/>
            <person name="Bornberg-Bauer E."/>
        </authorList>
    </citation>
    <scope>NUCLEOTIDE SEQUENCE [LARGE SCALE GENOMIC DNA]</scope>
    <source>
        <tissue evidence="8">Whole body</tissue>
    </source>
</reference>
<keyword evidence="9" id="KW-1185">Reference proteome</keyword>
<proteinExistence type="predicted"/>
<dbReference type="PROSITE" id="PS50077">
    <property type="entry name" value="HEAT_REPEAT"/>
    <property type="match status" value="1"/>
</dbReference>
<dbReference type="GO" id="GO:0005634">
    <property type="term" value="C:nucleus"/>
    <property type="evidence" value="ECO:0007669"/>
    <property type="project" value="UniProtKB-SubCell"/>
</dbReference>
<dbReference type="InterPro" id="IPR000357">
    <property type="entry name" value="HEAT"/>
</dbReference>
<dbReference type="SMART" id="SM00185">
    <property type="entry name" value="ARM"/>
    <property type="match status" value="5"/>
</dbReference>
<keyword evidence="5" id="KW-0677">Repeat</keyword>
<dbReference type="InterPro" id="IPR000225">
    <property type="entry name" value="Armadillo"/>
</dbReference>
<evidence type="ECO:0000313" key="8">
    <source>
        <dbReference type="EMBL" id="PNF31618.1"/>
    </source>
</evidence>
<gene>
    <name evidence="8" type="primary">ARMC8_2</name>
    <name evidence="8" type="ORF">B7P43_G17188</name>
</gene>
<evidence type="ECO:0000256" key="3">
    <source>
        <dbReference type="ARBA" id="ARBA00013746"/>
    </source>
</evidence>
<dbReference type="AlphaFoldDB" id="A0A2J7QSQ9"/>
<accession>A0A2J7QSQ9</accession>
<evidence type="ECO:0000256" key="2">
    <source>
        <dbReference type="ARBA" id="ARBA00004496"/>
    </source>
</evidence>
<dbReference type="PANTHER" id="PTHR15651:SF7">
    <property type="entry name" value="ARMADILLO REPEAT-CONTAINING PROTEIN 8"/>
    <property type="match status" value="1"/>
</dbReference>
<dbReference type="GO" id="GO:0043161">
    <property type="term" value="P:proteasome-mediated ubiquitin-dependent protein catabolic process"/>
    <property type="evidence" value="ECO:0007669"/>
    <property type="project" value="TreeGrafter"/>
</dbReference>
<feature type="repeat" description="HEAT" evidence="7">
    <location>
        <begin position="386"/>
        <end position="422"/>
    </location>
</feature>
<protein>
    <recommendedName>
        <fullName evidence="3">Armadillo repeat-containing protein 8</fullName>
    </recommendedName>
</protein>
<evidence type="ECO:0000313" key="9">
    <source>
        <dbReference type="Proteomes" id="UP000235965"/>
    </source>
</evidence>
<dbReference type="OrthoDB" id="5559898at2759"/>
<dbReference type="Proteomes" id="UP000235965">
    <property type="component" value="Unassembled WGS sequence"/>
</dbReference>
<evidence type="ECO:0000256" key="4">
    <source>
        <dbReference type="ARBA" id="ARBA00022490"/>
    </source>
</evidence>
<comment type="caution">
    <text evidence="8">The sequence shown here is derived from an EMBL/GenBank/DDBJ whole genome shotgun (WGS) entry which is preliminary data.</text>
</comment>
<dbReference type="InterPro" id="IPR011989">
    <property type="entry name" value="ARM-like"/>
</dbReference>
<dbReference type="GO" id="GO:0034657">
    <property type="term" value="C:GID complex"/>
    <property type="evidence" value="ECO:0007669"/>
    <property type="project" value="TreeGrafter"/>
</dbReference>
<evidence type="ECO:0000256" key="7">
    <source>
        <dbReference type="PROSITE-ProRule" id="PRU00103"/>
    </source>
</evidence>
<dbReference type="Gene3D" id="1.25.10.10">
    <property type="entry name" value="Leucine-rich Repeat Variant"/>
    <property type="match status" value="2"/>
</dbReference>
<dbReference type="InterPro" id="IPR016024">
    <property type="entry name" value="ARM-type_fold"/>
</dbReference>
<dbReference type="PANTHER" id="PTHR15651">
    <property type="entry name" value="ARMADILLO REPEAT-CONTAINING PROTEIN 8"/>
    <property type="match status" value="1"/>
</dbReference>
<dbReference type="Pfam" id="PF02985">
    <property type="entry name" value="HEAT"/>
    <property type="match status" value="1"/>
</dbReference>
<evidence type="ECO:0000256" key="6">
    <source>
        <dbReference type="ARBA" id="ARBA00023242"/>
    </source>
</evidence>
<dbReference type="SUPFAM" id="SSF48371">
    <property type="entry name" value="ARM repeat"/>
    <property type="match status" value="1"/>
</dbReference>
<keyword evidence="4" id="KW-0963">Cytoplasm</keyword>
<organism evidence="8 9">
    <name type="scientific">Cryptotermes secundus</name>
    <dbReference type="NCBI Taxonomy" id="105785"/>
    <lineage>
        <taxon>Eukaryota</taxon>
        <taxon>Metazoa</taxon>
        <taxon>Ecdysozoa</taxon>
        <taxon>Arthropoda</taxon>
        <taxon>Hexapoda</taxon>
        <taxon>Insecta</taxon>
        <taxon>Pterygota</taxon>
        <taxon>Neoptera</taxon>
        <taxon>Polyneoptera</taxon>
        <taxon>Dictyoptera</taxon>
        <taxon>Blattodea</taxon>
        <taxon>Blattoidea</taxon>
        <taxon>Termitoidae</taxon>
        <taxon>Kalotermitidae</taxon>
        <taxon>Cryptotermitinae</taxon>
        <taxon>Cryptotermes</taxon>
    </lineage>
</organism>